<dbReference type="Pfam" id="PF01392">
    <property type="entry name" value="Fz"/>
    <property type="match status" value="3"/>
</dbReference>
<dbReference type="OrthoDB" id="10053709at2759"/>
<feature type="domain" description="FZ" evidence="5">
    <location>
        <begin position="143"/>
        <end position="262"/>
    </location>
</feature>
<dbReference type="EMBL" id="LSMT01001895">
    <property type="protein sequence ID" value="PFX11782.1"/>
    <property type="molecule type" value="Genomic_DNA"/>
</dbReference>
<dbReference type="GO" id="GO:0060070">
    <property type="term" value="P:canonical Wnt signaling pathway"/>
    <property type="evidence" value="ECO:0007669"/>
    <property type="project" value="TreeGrafter"/>
</dbReference>
<dbReference type="STRING" id="50429.A0A2B4R6C5"/>
<organism evidence="6 7">
    <name type="scientific">Stylophora pistillata</name>
    <name type="common">Smooth cauliflower coral</name>
    <dbReference type="NCBI Taxonomy" id="50429"/>
    <lineage>
        <taxon>Eukaryota</taxon>
        <taxon>Metazoa</taxon>
        <taxon>Cnidaria</taxon>
        <taxon>Anthozoa</taxon>
        <taxon>Hexacorallia</taxon>
        <taxon>Scleractinia</taxon>
        <taxon>Astrocoeniina</taxon>
        <taxon>Pocilloporidae</taxon>
        <taxon>Stylophora</taxon>
    </lineage>
</organism>
<evidence type="ECO:0000256" key="3">
    <source>
        <dbReference type="PROSITE-ProRule" id="PRU00090"/>
    </source>
</evidence>
<comment type="caution">
    <text evidence="6">The sequence shown here is derived from an EMBL/GenBank/DDBJ whole genome shotgun (WGS) entry which is preliminary data.</text>
</comment>
<dbReference type="PROSITE" id="PS50038">
    <property type="entry name" value="FZ"/>
    <property type="match status" value="3"/>
</dbReference>
<dbReference type="InterPro" id="IPR015526">
    <property type="entry name" value="Frizzled/SFRP"/>
</dbReference>
<evidence type="ECO:0000313" key="6">
    <source>
        <dbReference type="EMBL" id="PFX11782.1"/>
    </source>
</evidence>
<dbReference type="InterPro" id="IPR020067">
    <property type="entry name" value="Frizzled_dom"/>
</dbReference>
<dbReference type="PANTHER" id="PTHR11309">
    <property type="entry name" value="FRIZZLED"/>
    <property type="match status" value="1"/>
</dbReference>
<dbReference type="GO" id="GO:0017147">
    <property type="term" value="F:Wnt-protein binding"/>
    <property type="evidence" value="ECO:0007669"/>
    <property type="project" value="TreeGrafter"/>
</dbReference>
<protein>
    <submittedName>
        <fullName evidence="6">Frizzled-5</fullName>
    </submittedName>
</protein>
<dbReference type="SUPFAM" id="SSF63501">
    <property type="entry name" value="Frizzled cysteine-rich domain"/>
    <property type="match status" value="3"/>
</dbReference>
<comment type="caution">
    <text evidence="3">Lacks conserved residue(s) required for the propagation of feature annotation.</text>
</comment>
<keyword evidence="7" id="KW-1185">Reference proteome</keyword>
<evidence type="ECO:0000313" key="7">
    <source>
        <dbReference type="Proteomes" id="UP000225706"/>
    </source>
</evidence>
<feature type="disulfide bond" evidence="3">
    <location>
        <begin position="360"/>
        <end position="384"/>
    </location>
</feature>
<dbReference type="GO" id="GO:0005886">
    <property type="term" value="C:plasma membrane"/>
    <property type="evidence" value="ECO:0007669"/>
    <property type="project" value="TreeGrafter"/>
</dbReference>
<dbReference type="GO" id="GO:0035567">
    <property type="term" value="P:non-canonical Wnt signaling pathway"/>
    <property type="evidence" value="ECO:0007669"/>
    <property type="project" value="TreeGrafter"/>
</dbReference>
<feature type="disulfide bond" evidence="3">
    <location>
        <begin position="156"/>
        <end position="202"/>
    </location>
</feature>
<evidence type="ECO:0000256" key="2">
    <source>
        <dbReference type="ARBA" id="ARBA00023157"/>
    </source>
</evidence>
<name>A0A2B4R6C5_STYPI</name>
<dbReference type="Proteomes" id="UP000225706">
    <property type="component" value="Unassembled WGS sequence"/>
</dbReference>
<feature type="disulfide bond" evidence="3">
    <location>
        <begin position="54"/>
        <end position="92"/>
    </location>
</feature>
<dbReference type="GO" id="GO:0042813">
    <property type="term" value="F:Wnt receptor activity"/>
    <property type="evidence" value="ECO:0007669"/>
    <property type="project" value="TreeGrafter"/>
</dbReference>
<feature type="disulfide bond" evidence="3">
    <location>
        <begin position="193"/>
        <end position="231"/>
    </location>
</feature>
<feature type="domain" description="FZ" evidence="5">
    <location>
        <begin position="5"/>
        <end position="124"/>
    </location>
</feature>
<evidence type="ECO:0000256" key="4">
    <source>
        <dbReference type="SAM" id="MobiDB-lite"/>
    </source>
</evidence>
<dbReference type="PANTHER" id="PTHR11309:SF126">
    <property type="entry name" value="FRIZZLED-2"/>
    <property type="match status" value="1"/>
</dbReference>
<reference evidence="7" key="1">
    <citation type="journal article" date="2017" name="bioRxiv">
        <title>Comparative analysis of the genomes of Stylophora pistillata and Acropora digitifera provides evidence for extensive differences between species of corals.</title>
        <authorList>
            <person name="Voolstra C.R."/>
            <person name="Li Y."/>
            <person name="Liew Y.J."/>
            <person name="Baumgarten S."/>
            <person name="Zoccola D."/>
            <person name="Flot J.-F."/>
            <person name="Tambutte S."/>
            <person name="Allemand D."/>
            <person name="Aranda M."/>
        </authorList>
    </citation>
    <scope>NUCLEOTIDE SEQUENCE [LARGE SCALE GENOMIC DNA]</scope>
</reference>
<proteinExistence type="predicted"/>
<keyword evidence="1" id="KW-0217">Developmental protein</keyword>
<evidence type="ECO:0000256" key="1">
    <source>
        <dbReference type="ARBA" id="ARBA00022473"/>
    </source>
</evidence>
<sequence length="407" mass="46268">MSVSGNIGKCEKLKIPMCQGLGYNFTYVPNIFNLTQEEAALEVHQFWPLVEIKCSTDLKVFLCAMYAPACQPNVKTEVPPCRSLCERVRKGCARFLRQYGYSWPKRMKCKKFPQLDGKKPCIAGNRIVANGTHPVHVLPTKTSPVRKCERIKIPMCQSIGYNFTYMPNMFNHRTQKEAADEVRQFWPLVKVKCSPDLRVFLCSLYAPICQPNFNKEIPPCRSLCIRAKEGCEPLMRRYGFTWPKRMKCETFPKFGNKACIGRMALSTTASPLPPVALLPTKTLTATKKCEKIKIPFCQGIGYNYTSLPNIKEEDAVDLQQFRPLFGSKCSPDLKRFLCSMYAPECPPKVTDPLPPCRSTCKQARRGCAPFMRLYRVRWPKKMRCKNFPKAGGKKSCIDPKGNAHKGS</sequence>
<dbReference type="SMART" id="SM00063">
    <property type="entry name" value="FRI"/>
    <property type="match status" value="3"/>
</dbReference>
<gene>
    <name evidence="6" type="primary">Fzd5</name>
    <name evidence="6" type="ORF">AWC38_SpisGene24374</name>
</gene>
<dbReference type="InterPro" id="IPR036790">
    <property type="entry name" value="Frizzled_dom_sf"/>
</dbReference>
<dbReference type="AlphaFoldDB" id="A0A2B4R6C5"/>
<keyword evidence="2 3" id="KW-1015">Disulfide bond</keyword>
<accession>A0A2B4R6C5</accession>
<feature type="disulfide bond" evidence="3">
    <location>
        <begin position="224"/>
        <end position="248"/>
    </location>
</feature>
<feature type="region of interest" description="Disordered" evidence="4">
    <location>
        <begin position="388"/>
        <end position="407"/>
    </location>
</feature>
<feature type="disulfide bond" evidence="3">
    <location>
        <begin position="85"/>
        <end position="109"/>
    </location>
</feature>
<feature type="disulfide bond" evidence="3">
    <location>
        <begin position="329"/>
        <end position="367"/>
    </location>
</feature>
<feature type="domain" description="FZ" evidence="5">
    <location>
        <begin position="284"/>
        <end position="399"/>
    </location>
</feature>
<dbReference type="Gene3D" id="1.10.2000.10">
    <property type="entry name" value="Frizzled cysteine-rich domain"/>
    <property type="match status" value="3"/>
</dbReference>
<feature type="disulfide bond" evidence="3">
    <location>
        <begin position="148"/>
        <end position="209"/>
    </location>
</feature>
<evidence type="ECO:0000259" key="5">
    <source>
        <dbReference type="PROSITE" id="PS50038"/>
    </source>
</evidence>